<evidence type="ECO:0000256" key="2">
    <source>
        <dbReference type="SAM" id="Phobius"/>
    </source>
</evidence>
<evidence type="ECO:0008006" key="5">
    <source>
        <dbReference type="Google" id="ProtNLM"/>
    </source>
</evidence>
<feature type="coiled-coil region" evidence="1">
    <location>
        <begin position="42"/>
        <end position="76"/>
    </location>
</feature>
<dbReference type="AlphaFoldDB" id="A0A0B5ATX1"/>
<organism evidence="3 4">
    <name type="scientific">Jeotgalibacillus malaysiensis</name>
    <dbReference type="NCBI Taxonomy" id="1508404"/>
    <lineage>
        <taxon>Bacteria</taxon>
        <taxon>Bacillati</taxon>
        <taxon>Bacillota</taxon>
        <taxon>Bacilli</taxon>
        <taxon>Bacillales</taxon>
        <taxon>Caryophanaceae</taxon>
        <taxon>Jeotgalibacillus</taxon>
    </lineage>
</organism>
<dbReference type="HOGENOM" id="CLU_1793897_0_0_9"/>
<dbReference type="EMBL" id="CP009416">
    <property type="protein sequence ID" value="AJD91459.1"/>
    <property type="molecule type" value="Genomic_DNA"/>
</dbReference>
<protein>
    <recommendedName>
        <fullName evidence="5">Endolytic transglycosylase MltG</fullName>
    </recommendedName>
</protein>
<dbReference type="BioCyc" id="JESP1508404:G14D9-11397-MONOMER"/>
<dbReference type="OrthoDB" id="2138957at2"/>
<keyword evidence="2" id="KW-1133">Transmembrane helix</keyword>
<sequence>MDRKIVRSAGIGMMASALIIFGAGAVIKESPETETILEDNEMVITTDEYDSMQNEIDRWEERVSQLESSDQEQETAISQMILSVESGMTSPDISSALFENGLIDDETAFNEYLSDQSLTDRIQIGDYDLNSTMTIEQIAKLITQ</sequence>
<dbReference type="STRING" id="1508404.JMA_21420"/>
<evidence type="ECO:0000313" key="3">
    <source>
        <dbReference type="EMBL" id="AJD91459.1"/>
    </source>
</evidence>
<keyword evidence="2" id="KW-0472">Membrane</keyword>
<dbReference type="KEGG" id="jeo:JMA_21420"/>
<evidence type="ECO:0000313" key="4">
    <source>
        <dbReference type="Proteomes" id="UP000031449"/>
    </source>
</evidence>
<accession>A0A0B5ATX1</accession>
<feature type="transmembrane region" description="Helical" evidence="2">
    <location>
        <begin position="9"/>
        <end position="27"/>
    </location>
</feature>
<dbReference type="Proteomes" id="UP000031449">
    <property type="component" value="Chromosome"/>
</dbReference>
<gene>
    <name evidence="3" type="ORF">JMA_21420</name>
</gene>
<keyword evidence="4" id="KW-1185">Reference proteome</keyword>
<dbReference type="Gene3D" id="3.30.1490.480">
    <property type="entry name" value="Endolytic murein transglycosylase"/>
    <property type="match status" value="1"/>
</dbReference>
<evidence type="ECO:0000256" key="1">
    <source>
        <dbReference type="SAM" id="Coils"/>
    </source>
</evidence>
<name>A0A0B5ATX1_9BACL</name>
<reference evidence="3 4" key="1">
    <citation type="submission" date="2014-08" db="EMBL/GenBank/DDBJ databases">
        <title>Complete genome of a marine bacteria Jeotgalibacillus malaysiensis.</title>
        <authorList>
            <person name="Yaakop A.S."/>
            <person name="Chan K.-G."/>
            <person name="Goh K.M."/>
        </authorList>
    </citation>
    <scope>NUCLEOTIDE SEQUENCE [LARGE SCALE GENOMIC DNA]</scope>
    <source>
        <strain evidence="3 4">D5</strain>
    </source>
</reference>
<keyword evidence="2" id="KW-0812">Transmembrane</keyword>
<keyword evidence="1" id="KW-0175">Coiled coil</keyword>
<proteinExistence type="predicted"/>